<feature type="domain" description="Phosphoribulokinase/uridine kinase" evidence="1">
    <location>
        <begin position="30"/>
        <end position="213"/>
    </location>
</feature>
<dbReference type="SUPFAM" id="SSF52540">
    <property type="entry name" value="P-loop containing nucleoside triphosphate hydrolases"/>
    <property type="match status" value="1"/>
</dbReference>
<protein>
    <submittedName>
        <fullName evidence="2">Nucleoside/nucleotide kinase family protein</fullName>
    </submittedName>
</protein>
<dbReference type="RefSeq" id="WP_159899483.1">
    <property type="nucleotide sequence ID" value="NZ_BAABFX010000005.1"/>
</dbReference>
<dbReference type="InterPro" id="IPR027417">
    <property type="entry name" value="P-loop_NTPase"/>
</dbReference>
<keyword evidence="3" id="KW-1185">Reference proteome</keyword>
<organism evidence="2 3">
    <name type="scientific">Ornithinibacter aureus</name>
    <dbReference type="NCBI Taxonomy" id="622664"/>
    <lineage>
        <taxon>Bacteria</taxon>
        <taxon>Bacillati</taxon>
        <taxon>Actinomycetota</taxon>
        <taxon>Actinomycetes</taxon>
        <taxon>Micrococcales</taxon>
        <taxon>Intrasporangiaceae</taxon>
        <taxon>Ornithinibacter</taxon>
    </lineage>
</organism>
<accession>A0ABP8J8P8</accession>
<evidence type="ECO:0000313" key="3">
    <source>
        <dbReference type="Proteomes" id="UP001500390"/>
    </source>
</evidence>
<evidence type="ECO:0000259" key="1">
    <source>
        <dbReference type="Pfam" id="PF00485"/>
    </source>
</evidence>
<keyword evidence="2" id="KW-0808">Transferase</keyword>
<reference evidence="3" key="1">
    <citation type="journal article" date="2019" name="Int. J. Syst. Evol. Microbiol.">
        <title>The Global Catalogue of Microorganisms (GCM) 10K type strain sequencing project: providing services to taxonomists for standard genome sequencing and annotation.</title>
        <authorList>
            <consortium name="The Broad Institute Genomics Platform"/>
            <consortium name="The Broad Institute Genome Sequencing Center for Infectious Disease"/>
            <person name="Wu L."/>
            <person name="Ma J."/>
        </authorList>
    </citation>
    <scope>NUCLEOTIDE SEQUENCE [LARGE SCALE GENOMIC DNA]</scope>
    <source>
        <strain evidence="3">JCM 17738</strain>
    </source>
</reference>
<dbReference type="EMBL" id="BAABFX010000005">
    <property type="protein sequence ID" value="GAA4386972.1"/>
    <property type="molecule type" value="Genomic_DNA"/>
</dbReference>
<dbReference type="Pfam" id="PF00485">
    <property type="entry name" value="PRK"/>
    <property type="match status" value="1"/>
</dbReference>
<dbReference type="Gene3D" id="3.40.50.300">
    <property type="entry name" value="P-loop containing nucleotide triphosphate hydrolases"/>
    <property type="match status" value="1"/>
</dbReference>
<dbReference type="GO" id="GO:0016301">
    <property type="term" value="F:kinase activity"/>
    <property type="evidence" value="ECO:0007669"/>
    <property type="project" value="UniProtKB-KW"/>
</dbReference>
<dbReference type="Proteomes" id="UP001500390">
    <property type="component" value="Unassembled WGS sequence"/>
</dbReference>
<gene>
    <name evidence="2" type="ORF">GCM10023153_01030</name>
</gene>
<proteinExistence type="predicted"/>
<comment type="caution">
    <text evidence="2">The sequence shown here is derived from an EMBL/GenBank/DDBJ whole genome shotgun (WGS) entry which is preliminary data.</text>
</comment>
<dbReference type="NCBIfam" id="NF006743">
    <property type="entry name" value="PRK09270.1-2"/>
    <property type="match status" value="1"/>
</dbReference>
<name>A0ABP8J8P8_9MICO</name>
<keyword evidence="2" id="KW-0418">Kinase</keyword>
<dbReference type="InterPro" id="IPR006083">
    <property type="entry name" value="PRK/URK"/>
</dbReference>
<dbReference type="PANTHER" id="PTHR10285">
    <property type="entry name" value="URIDINE KINASE"/>
    <property type="match status" value="1"/>
</dbReference>
<sequence length="216" mass="22796">MTEHTDPVDHLHLVDRVLALRTVKGGRVVIIGIAGEPGAGKSTLAASVVTTLTEHGCPTVLLPMDGFHLANVALASLGVAERKGAPETFDAAGFAALLARIRAEGPDTVWAPMYDRSVEESIAGAIPVPPGTEVVVTEGNYLLVDEEPWAQVGELLDEVWAVRVDAATRTERLIARHVRYGRTPAEAVAWVASVDEPNAAVIRATLGRADLDVSTG</sequence>
<evidence type="ECO:0000313" key="2">
    <source>
        <dbReference type="EMBL" id="GAA4386972.1"/>
    </source>
</evidence>